<dbReference type="AlphaFoldDB" id="A0A383DG94"/>
<organism evidence="1">
    <name type="scientific">marine metagenome</name>
    <dbReference type="NCBI Taxonomy" id="408172"/>
    <lineage>
        <taxon>unclassified sequences</taxon>
        <taxon>metagenomes</taxon>
        <taxon>ecological metagenomes</taxon>
    </lineage>
</organism>
<sequence>MSAGHLTSAFVPLNCLDGTIITEFLDLTKPNKLSISEDVIMGISCGK</sequence>
<name>A0A383DG94_9ZZZZ</name>
<protein>
    <submittedName>
        <fullName evidence="1">Uncharacterized protein</fullName>
    </submittedName>
</protein>
<reference evidence="1" key="1">
    <citation type="submission" date="2018-05" db="EMBL/GenBank/DDBJ databases">
        <authorList>
            <person name="Lanie J.A."/>
            <person name="Ng W.-L."/>
            <person name="Kazmierczak K.M."/>
            <person name="Andrzejewski T.M."/>
            <person name="Davidsen T.M."/>
            <person name="Wayne K.J."/>
            <person name="Tettelin H."/>
            <person name="Glass J.I."/>
            <person name="Rusch D."/>
            <person name="Podicherti R."/>
            <person name="Tsui H.-C.T."/>
            <person name="Winkler M.E."/>
        </authorList>
    </citation>
    <scope>NUCLEOTIDE SEQUENCE</scope>
</reference>
<feature type="non-terminal residue" evidence="1">
    <location>
        <position position="47"/>
    </location>
</feature>
<gene>
    <name evidence="1" type="ORF">METZ01_LOCUS496184</name>
</gene>
<dbReference type="EMBL" id="UINC01216956">
    <property type="protein sequence ID" value="SVE43330.1"/>
    <property type="molecule type" value="Genomic_DNA"/>
</dbReference>
<proteinExistence type="predicted"/>
<evidence type="ECO:0000313" key="1">
    <source>
        <dbReference type="EMBL" id="SVE43330.1"/>
    </source>
</evidence>
<accession>A0A383DG94</accession>